<name>A0A0D3KGJ7_EMIH1</name>
<protein>
    <recommendedName>
        <fullName evidence="3">Hexosyltransferase</fullName>
    </recommendedName>
</protein>
<dbReference type="PaxDb" id="2903-EOD34882"/>
<dbReference type="GO" id="GO:0016757">
    <property type="term" value="F:glycosyltransferase activity"/>
    <property type="evidence" value="ECO:0007669"/>
    <property type="project" value="InterPro"/>
</dbReference>
<dbReference type="KEGG" id="ehx:EMIHUDRAFT_228183"/>
<dbReference type="InterPro" id="IPR002495">
    <property type="entry name" value="Glyco_trans_8"/>
</dbReference>
<dbReference type="SUPFAM" id="SSF53448">
    <property type="entry name" value="Nucleotide-diphospho-sugar transferases"/>
    <property type="match status" value="1"/>
</dbReference>
<reference evidence="2" key="1">
    <citation type="journal article" date="2013" name="Nature">
        <title>Pan genome of the phytoplankton Emiliania underpins its global distribution.</title>
        <authorList>
            <person name="Read B.A."/>
            <person name="Kegel J."/>
            <person name="Klute M.J."/>
            <person name="Kuo A."/>
            <person name="Lefebvre S.C."/>
            <person name="Maumus F."/>
            <person name="Mayer C."/>
            <person name="Miller J."/>
            <person name="Monier A."/>
            <person name="Salamov A."/>
            <person name="Young J."/>
            <person name="Aguilar M."/>
            <person name="Claverie J.M."/>
            <person name="Frickenhaus S."/>
            <person name="Gonzalez K."/>
            <person name="Herman E.K."/>
            <person name="Lin Y.C."/>
            <person name="Napier J."/>
            <person name="Ogata H."/>
            <person name="Sarno A.F."/>
            <person name="Shmutz J."/>
            <person name="Schroeder D."/>
            <person name="de Vargas C."/>
            <person name="Verret F."/>
            <person name="von Dassow P."/>
            <person name="Valentin K."/>
            <person name="Van de Peer Y."/>
            <person name="Wheeler G."/>
            <person name="Dacks J.B."/>
            <person name="Delwiche C.F."/>
            <person name="Dyhrman S.T."/>
            <person name="Glockner G."/>
            <person name="John U."/>
            <person name="Richards T."/>
            <person name="Worden A.Z."/>
            <person name="Zhang X."/>
            <person name="Grigoriev I.V."/>
            <person name="Allen A.E."/>
            <person name="Bidle K."/>
            <person name="Borodovsky M."/>
            <person name="Bowler C."/>
            <person name="Brownlee C."/>
            <person name="Cock J.M."/>
            <person name="Elias M."/>
            <person name="Gladyshev V.N."/>
            <person name="Groth M."/>
            <person name="Guda C."/>
            <person name="Hadaegh A."/>
            <person name="Iglesias-Rodriguez M.D."/>
            <person name="Jenkins J."/>
            <person name="Jones B.M."/>
            <person name="Lawson T."/>
            <person name="Leese F."/>
            <person name="Lindquist E."/>
            <person name="Lobanov A."/>
            <person name="Lomsadze A."/>
            <person name="Malik S.B."/>
            <person name="Marsh M.E."/>
            <person name="Mackinder L."/>
            <person name="Mock T."/>
            <person name="Mueller-Roeber B."/>
            <person name="Pagarete A."/>
            <person name="Parker M."/>
            <person name="Probert I."/>
            <person name="Quesneville H."/>
            <person name="Raines C."/>
            <person name="Rensing S.A."/>
            <person name="Riano-Pachon D.M."/>
            <person name="Richier S."/>
            <person name="Rokitta S."/>
            <person name="Shiraiwa Y."/>
            <person name="Soanes D.M."/>
            <person name="van der Giezen M."/>
            <person name="Wahlund T.M."/>
            <person name="Williams B."/>
            <person name="Wilson W."/>
            <person name="Wolfe G."/>
            <person name="Wurch L.L."/>
        </authorList>
    </citation>
    <scope>NUCLEOTIDE SEQUENCE</scope>
</reference>
<organism evidence="1 2">
    <name type="scientific">Emiliania huxleyi (strain CCMP1516)</name>
    <dbReference type="NCBI Taxonomy" id="280463"/>
    <lineage>
        <taxon>Eukaryota</taxon>
        <taxon>Haptista</taxon>
        <taxon>Haptophyta</taxon>
        <taxon>Prymnesiophyceae</taxon>
        <taxon>Isochrysidales</taxon>
        <taxon>Noelaerhabdaceae</taxon>
        <taxon>Emiliania</taxon>
    </lineage>
</organism>
<accession>A0A0D3KGJ7</accession>
<dbReference type="eggNOG" id="KOG1950">
    <property type="taxonomic scope" value="Eukaryota"/>
</dbReference>
<evidence type="ECO:0008006" key="3">
    <source>
        <dbReference type="Google" id="ProtNLM"/>
    </source>
</evidence>
<keyword evidence="2" id="KW-1185">Reference proteome</keyword>
<dbReference type="AlphaFoldDB" id="A0A0D3KGJ7"/>
<reference evidence="1" key="2">
    <citation type="submission" date="2024-10" db="UniProtKB">
        <authorList>
            <consortium name="EnsemblProtists"/>
        </authorList>
    </citation>
    <scope>IDENTIFICATION</scope>
</reference>
<dbReference type="HOGENOM" id="CLU_624754_0_0_1"/>
<dbReference type="Gene3D" id="3.90.550.10">
    <property type="entry name" value="Spore Coat Polysaccharide Biosynthesis Protein SpsA, Chain A"/>
    <property type="match status" value="1"/>
</dbReference>
<evidence type="ECO:0000313" key="2">
    <source>
        <dbReference type="Proteomes" id="UP000013827"/>
    </source>
</evidence>
<dbReference type="InterPro" id="IPR050587">
    <property type="entry name" value="GNT1/Glycosyltrans_8"/>
</dbReference>
<dbReference type="STRING" id="2903.R1DIK8"/>
<dbReference type="EnsemblProtists" id="EOD34882">
    <property type="protein sequence ID" value="EOD34882"/>
    <property type="gene ID" value="EMIHUDRAFT_228183"/>
</dbReference>
<dbReference type="Pfam" id="PF01501">
    <property type="entry name" value="Glyco_transf_8"/>
    <property type="match status" value="1"/>
</dbReference>
<evidence type="ECO:0000313" key="1">
    <source>
        <dbReference type="EnsemblProtists" id="EOD34882"/>
    </source>
</evidence>
<sequence>MPHRRPLTQQEGWLAPHSRFRSASPDVYAEYIVSTCRSGWRAADMPLCFRQRSCPHSFLSQMLHSAPSGGESCSTRLRRAGCVDLPTHLTSHRDGATVMFRKLCGWLAPRDGCSCLPCFTECRRSELCPPPSANSAVAPPLPSGSPNGSFAFAFSLRLPAAKSIEASQAAHAKKLAVLRELLRAVVSLVWTKTRHSIVLLSDGVPAPDLAPFRRLGVRLVRLAPPPEGLDKAHKRHVTFAKACGTGTPHCLAVQLDAWSLEYDKVVSLDTDIVVRRNIDHLFSVSTPAAALDSKWGFNALRRTAATRGGRWRVAEPDFPSSSPRYWPPNASTADGMLPFNSGVLVLTPSRDVYEAMRRAAAFTRSYDGGDQGFLAAFFASRNVAWYELPRRYHLGWCVQPDEVQEAYIWHLFLRHPFRQIHALEDEVEKRMRDAGLVGE</sequence>
<proteinExistence type="predicted"/>
<dbReference type="RefSeq" id="XP_005787311.1">
    <property type="nucleotide sequence ID" value="XM_005787254.1"/>
</dbReference>
<dbReference type="GeneID" id="17280153"/>
<dbReference type="PANTHER" id="PTHR11183">
    <property type="entry name" value="GLYCOGENIN SUBFAMILY MEMBER"/>
    <property type="match status" value="1"/>
</dbReference>
<dbReference type="InterPro" id="IPR029044">
    <property type="entry name" value="Nucleotide-diphossugar_trans"/>
</dbReference>
<dbReference type="Proteomes" id="UP000013827">
    <property type="component" value="Unassembled WGS sequence"/>
</dbReference>